<evidence type="ECO:0000313" key="1">
    <source>
        <dbReference type="EMBL" id="CAE6487680.1"/>
    </source>
</evidence>
<evidence type="ECO:0000313" key="2">
    <source>
        <dbReference type="Proteomes" id="UP000655759"/>
    </source>
</evidence>
<dbReference type="AlphaFoldDB" id="A0A812EU35"/>
<name>A0A812EU35_9ARCH</name>
<comment type="caution">
    <text evidence="1">The sequence shown here is derived from an EMBL/GenBank/DDBJ whole genome shotgun (WGS) entry which is preliminary data.</text>
</comment>
<accession>A0A812EU35</accession>
<evidence type="ECO:0008006" key="3">
    <source>
        <dbReference type="Google" id="ProtNLM"/>
    </source>
</evidence>
<dbReference type="EMBL" id="CAJNAQ010000002">
    <property type="protein sequence ID" value="CAE6487680.1"/>
    <property type="molecule type" value="Genomic_DNA"/>
</dbReference>
<dbReference type="Proteomes" id="UP000655759">
    <property type="component" value="Unassembled WGS sequence"/>
</dbReference>
<proteinExistence type="predicted"/>
<organism evidence="1 2">
    <name type="scientific">Candidatus Nitrosotenuis uzonensis</name>
    <dbReference type="NCBI Taxonomy" id="1407055"/>
    <lineage>
        <taxon>Archaea</taxon>
        <taxon>Nitrososphaerota</taxon>
        <taxon>Candidatus Nitrosotenuis</taxon>
    </lineage>
</organism>
<protein>
    <recommendedName>
        <fullName evidence="3">Roadblock/LAMTOR2 domain-containing protein</fullName>
    </recommendedName>
</protein>
<reference evidence="1" key="1">
    <citation type="submission" date="2021-02" db="EMBL/GenBank/DDBJ databases">
        <authorList>
            <person name="Han P."/>
        </authorList>
    </citation>
    <scope>NUCLEOTIDE SEQUENCE</scope>
    <source>
        <strain evidence="1">Candidatus Nitrosotenuis uzonensis 5A</strain>
    </source>
</reference>
<gene>
    <name evidence="1" type="ORF">NUZ5A_20352</name>
</gene>
<sequence length="106" mass="12007">MSLDESMRFVGRIKDKKVIAFARHPAKKPLLDTELGNLAHYVASVKAEMEEMFDGPLGKTNWMITAKEKVKLITLFLDDGLLIFSIDVHGDHDQIIKKIQSLNMPL</sequence>